<dbReference type="RefSeq" id="WP_125407927.1">
    <property type="nucleotide sequence ID" value="NZ_JBEHHI010000001.1"/>
</dbReference>
<proteinExistence type="inferred from homology"/>
<gene>
    <name evidence="4" type="ORF">Ga0609869_000595</name>
</gene>
<evidence type="ECO:0000256" key="2">
    <source>
        <dbReference type="ARBA" id="ARBA00019418"/>
    </source>
</evidence>
<dbReference type="Proteomes" id="UP001560019">
    <property type="component" value="Unassembled WGS sequence"/>
</dbReference>
<evidence type="ECO:0000256" key="3">
    <source>
        <dbReference type="ARBA" id="ARBA00023186"/>
    </source>
</evidence>
<dbReference type="InterPro" id="IPR036714">
    <property type="entry name" value="SDH_sf"/>
</dbReference>
<sequence>MDETTQTRLKRLRMRAWHRGTKEMDIILGHFADDRLDALSPDDVELFDALLAENDHDLYQWVTRQMTPPARYAAMIDTVATHAHARLVAGPNPAI</sequence>
<reference evidence="4 5" key="1">
    <citation type="submission" date="2024-06" db="EMBL/GenBank/DDBJ databases">
        <title>Genome of Rhodovulum iodosum, a marine photoferrotroph.</title>
        <authorList>
            <person name="Bianchini G."/>
            <person name="Nikeleit V."/>
            <person name="Kappler A."/>
            <person name="Bryce C."/>
            <person name="Sanchez-Baracaldo P."/>
        </authorList>
    </citation>
    <scope>NUCLEOTIDE SEQUENCE [LARGE SCALE GENOMIC DNA]</scope>
    <source>
        <strain evidence="4 5">UT/N1</strain>
    </source>
</reference>
<comment type="similarity">
    <text evidence="1">Belongs to the SdhE FAD assembly factor family.</text>
</comment>
<dbReference type="Gene3D" id="1.10.150.250">
    <property type="entry name" value="Flavinator of succinate dehydrogenase"/>
    <property type="match status" value="1"/>
</dbReference>
<keyword evidence="3" id="KW-0143">Chaperone</keyword>
<accession>A0ABV3XS22</accession>
<dbReference type="PANTHER" id="PTHR12469:SF2">
    <property type="entry name" value="SUCCINATE DEHYDROGENASE ASSEMBLY FACTOR 2, MITOCHONDRIAL"/>
    <property type="match status" value="1"/>
</dbReference>
<dbReference type="PANTHER" id="PTHR12469">
    <property type="entry name" value="PROTEIN EMI5 HOMOLOG, MITOCHONDRIAL"/>
    <property type="match status" value="1"/>
</dbReference>
<name>A0ABV3XS22_9RHOB</name>
<dbReference type="SUPFAM" id="SSF109910">
    <property type="entry name" value="YgfY-like"/>
    <property type="match status" value="1"/>
</dbReference>
<evidence type="ECO:0000256" key="1">
    <source>
        <dbReference type="ARBA" id="ARBA00008571"/>
    </source>
</evidence>
<dbReference type="InterPro" id="IPR005631">
    <property type="entry name" value="SDH"/>
</dbReference>
<keyword evidence="5" id="KW-1185">Reference proteome</keyword>
<protein>
    <recommendedName>
        <fullName evidence="2">FAD assembly factor SdhE</fullName>
    </recommendedName>
</protein>
<organism evidence="4 5">
    <name type="scientific">Rhodovulum iodosum</name>
    <dbReference type="NCBI Taxonomy" id="68291"/>
    <lineage>
        <taxon>Bacteria</taxon>
        <taxon>Pseudomonadati</taxon>
        <taxon>Pseudomonadota</taxon>
        <taxon>Alphaproteobacteria</taxon>
        <taxon>Rhodobacterales</taxon>
        <taxon>Paracoccaceae</taxon>
        <taxon>Rhodovulum</taxon>
    </lineage>
</organism>
<evidence type="ECO:0000313" key="4">
    <source>
        <dbReference type="EMBL" id="MEX5727242.1"/>
    </source>
</evidence>
<dbReference type="Pfam" id="PF03937">
    <property type="entry name" value="Sdh5"/>
    <property type="match status" value="1"/>
</dbReference>
<evidence type="ECO:0000313" key="5">
    <source>
        <dbReference type="Proteomes" id="UP001560019"/>
    </source>
</evidence>
<dbReference type="EMBL" id="JBEHHI010000001">
    <property type="protein sequence ID" value="MEX5727242.1"/>
    <property type="molecule type" value="Genomic_DNA"/>
</dbReference>
<comment type="caution">
    <text evidence="4">The sequence shown here is derived from an EMBL/GenBank/DDBJ whole genome shotgun (WGS) entry which is preliminary data.</text>
</comment>